<evidence type="ECO:0000313" key="2">
    <source>
        <dbReference type="EMBL" id="POY74635.1"/>
    </source>
</evidence>
<feature type="region of interest" description="Disordered" evidence="1">
    <location>
        <begin position="85"/>
        <end position="109"/>
    </location>
</feature>
<feature type="compositionally biased region" description="Low complexity" evidence="1">
    <location>
        <begin position="416"/>
        <end position="440"/>
    </location>
</feature>
<feature type="compositionally biased region" description="Low complexity" evidence="1">
    <location>
        <begin position="85"/>
        <end position="106"/>
    </location>
</feature>
<accession>A0A2S5BCY0</accession>
<comment type="caution">
    <text evidence="2">The sequence shown here is derived from an EMBL/GenBank/DDBJ whole genome shotgun (WGS) entry which is preliminary data.</text>
</comment>
<proteinExistence type="predicted"/>
<dbReference type="STRING" id="741276.A0A2S5BCY0"/>
<feature type="region of interest" description="Disordered" evidence="1">
    <location>
        <begin position="1"/>
        <end position="52"/>
    </location>
</feature>
<organism evidence="2 3">
    <name type="scientific">Rhodotorula taiwanensis</name>
    <dbReference type="NCBI Taxonomy" id="741276"/>
    <lineage>
        <taxon>Eukaryota</taxon>
        <taxon>Fungi</taxon>
        <taxon>Dikarya</taxon>
        <taxon>Basidiomycota</taxon>
        <taxon>Pucciniomycotina</taxon>
        <taxon>Microbotryomycetes</taxon>
        <taxon>Sporidiobolales</taxon>
        <taxon>Sporidiobolaceae</taxon>
        <taxon>Rhodotorula</taxon>
    </lineage>
</organism>
<sequence length="518" mass="58278">MSVSLPSYQRIPTSSDADSKPLPARPAASGPVASSPHLKQAASAGTAATGPTPRVRRTLMSIRRNQLAVAACAGLLVLTLLWGNRSDSPSSSRSAKTASSRKATTPEWSCNPFEANGRLQYDPDVQENNVWVPFDSRCKPSNMMSDLASSHGKRSATALPWFANRTIVIHSDSIDRYHLRDFCDFVGGKLTNINPEHPASPPMYRDPAADAERRKLEDQWSKRPTEGWELTTPWVCDVQRYGATLVNVFTFGLEGAESFFQSERWYYPPARWDDRLEEITLPLLRKIASHFKRPQIVYPDLVVLNSGYWDLRRYTEEDFVAAGFTSRPYPEDSPIPYTPLSDERMQRWEREARSAIKLAARSFVGEKSRKAKDGPTLLWRTLHHPPRHNYAPFPRVEALDSLSRKVVSDLRASQDLASSLDSAPRPPSRSFFSSSPAARSLTEGPSPPLDPTLAWKEPREPEPLGLERRLRIDNSGRLMLGQEHLFRDLLHPLPMPGSWLWGSVVLYELKRAVEGVDR</sequence>
<feature type="region of interest" description="Disordered" evidence="1">
    <location>
        <begin position="416"/>
        <end position="460"/>
    </location>
</feature>
<name>A0A2S5BCY0_9BASI</name>
<evidence type="ECO:0000256" key="1">
    <source>
        <dbReference type="SAM" id="MobiDB-lite"/>
    </source>
</evidence>
<feature type="compositionally biased region" description="Low complexity" evidence="1">
    <location>
        <begin position="41"/>
        <end position="52"/>
    </location>
</feature>
<protein>
    <recommendedName>
        <fullName evidence="4">Proteophosphoglycan ppg4</fullName>
    </recommendedName>
</protein>
<dbReference type="EMBL" id="PJQD01000023">
    <property type="protein sequence ID" value="POY74635.1"/>
    <property type="molecule type" value="Genomic_DNA"/>
</dbReference>
<dbReference type="OrthoDB" id="2588793at2759"/>
<evidence type="ECO:0000313" key="3">
    <source>
        <dbReference type="Proteomes" id="UP000237144"/>
    </source>
</evidence>
<feature type="compositionally biased region" description="Polar residues" evidence="1">
    <location>
        <begin position="1"/>
        <end position="16"/>
    </location>
</feature>
<dbReference type="Proteomes" id="UP000237144">
    <property type="component" value="Unassembled WGS sequence"/>
</dbReference>
<evidence type="ECO:0008006" key="4">
    <source>
        <dbReference type="Google" id="ProtNLM"/>
    </source>
</evidence>
<reference evidence="2 3" key="1">
    <citation type="journal article" date="2018" name="Front. Microbiol.">
        <title>Prospects for Fungal Bioremediation of Acidic Radioactive Waste Sites: Characterization and Genome Sequence of Rhodotorula taiwanensis MD1149.</title>
        <authorList>
            <person name="Tkavc R."/>
            <person name="Matrosova V.Y."/>
            <person name="Grichenko O.E."/>
            <person name="Gostincar C."/>
            <person name="Volpe R.P."/>
            <person name="Klimenkova P."/>
            <person name="Gaidamakova E.K."/>
            <person name="Zhou C.E."/>
            <person name="Stewart B.J."/>
            <person name="Lyman M.G."/>
            <person name="Malfatti S.A."/>
            <person name="Rubinfeld B."/>
            <person name="Courtot M."/>
            <person name="Singh J."/>
            <person name="Dalgard C.L."/>
            <person name="Hamilton T."/>
            <person name="Frey K.G."/>
            <person name="Gunde-Cimerman N."/>
            <person name="Dugan L."/>
            <person name="Daly M.J."/>
        </authorList>
    </citation>
    <scope>NUCLEOTIDE SEQUENCE [LARGE SCALE GENOMIC DNA]</scope>
    <source>
        <strain evidence="2 3">MD1149</strain>
    </source>
</reference>
<dbReference type="AlphaFoldDB" id="A0A2S5BCY0"/>
<keyword evidence="3" id="KW-1185">Reference proteome</keyword>
<gene>
    <name evidence="2" type="ORF">BMF94_2396</name>
</gene>